<evidence type="ECO:0000313" key="2">
    <source>
        <dbReference type="Proteomes" id="UP000076874"/>
    </source>
</evidence>
<dbReference type="AlphaFoldDB" id="A0A167S222"/>
<dbReference type="EMBL" id="AZHD01000011">
    <property type="protein sequence ID" value="OAA59158.1"/>
    <property type="molecule type" value="Genomic_DNA"/>
</dbReference>
<organism evidence="1 2">
    <name type="scientific">Niveomyces insectorum RCEF 264</name>
    <dbReference type="NCBI Taxonomy" id="1081102"/>
    <lineage>
        <taxon>Eukaryota</taxon>
        <taxon>Fungi</taxon>
        <taxon>Dikarya</taxon>
        <taxon>Ascomycota</taxon>
        <taxon>Pezizomycotina</taxon>
        <taxon>Sordariomycetes</taxon>
        <taxon>Hypocreomycetidae</taxon>
        <taxon>Hypocreales</taxon>
        <taxon>Cordycipitaceae</taxon>
        <taxon>Niveomyces</taxon>
    </lineage>
</organism>
<sequence>MCIGYGYALYACRCKYNFVSKLWEETHQHHAKIVDPVNVAYVHCGPAASKGQTHCLTGLVVDPVRSKGTLRRNVVCPVCLDSPYDGHIAQTERLSPLPQVVDSSLAGVTQTTVTLSSTTYAWSDTEGSDTDGSCLDTDDDFSDTDTKCGKTPMASRASDCCCDGHCQNPSEFYRSEAFRNPVLPDELYKKRFVQEVNMLLCLSRRQRRERKAANLHPMF</sequence>
<keyword evidence="2" id="KW-1185">Reference proteome</keyword>
<accession>A0A167S222</accession>
<gene>
    <name evidence="1" type="ORF">SPI_06360</name>
</gene>
<proteinExistence type="predicted"/>
<dbReference type="Proteomes" id="UP000076874">
    <property type="component" value="Unassembled WGS sequence"/>
</dbReference>
<comment type="caution">
    <text evidence="1">The sequence shown here is derived from an EMBL/GenBank/DDBJ whole genome shotgun (WGS) entry which is preliminary data.</text>
</comment>
<reference evidence="1 2" key="1">
    <citation type="journal article" date="2016" name="Genome Biol. Evol.">
        <title>Divergent and convergent evolution of fungal pathogenicity.</title>
        <authorList>
            <person name="Shang Y."/>
            <person name="Xiao G."/>
            <person name="Zheng P."/>
            <person name="Cen K."/>
            <person name="Zhan S."/>
            <person name="Wang C."/>
        </authorList>
    </citation>
    <scope>NUCLEOTIDE SEQUENCE [LARGE SCALE GENOMIC DNA]</scope>
    <source>
        <strain evidence="1 2">RCEF 264</strain>
    </source>
</reference>
<name>A0A167S222_9HYPO</name>
<protein>
    <submittedName>
        <fullName evidence="1">Uncharacterized protein</fullName>
    </submittedName>
</protein>
<evidence type="ECO:0000313" key="1">
    <source>
        <dbReference type="EMBL" id="OAA59158.1"/>
    </source>
</evidence>